<sequence>MYKFLFHLPLNFEKSTHLILIMIRLSLGLFFSSTGFNKLFIEANQKIMFETIVTAGIPFPEFMAIFISGLEFIAGFFLILGLFTKISSLILCMICLVALITVGIHSIPPSINMITWLSWFFYIHDFLYLLLLMVIITHKTDYFSIDHYIPGKYKKPND</sequence>
<evidence type="ECO:0000256" key="5">
    <source>
        <dbReference type="ARBA" id="ARBA00022989"/>
    </source>
</evidence>
<keyword evidence="6 7" id="KW-0472">Membrane</keyword>
<evidence type="ECO:0000256" key="4">
    <source>
        <dbReference type="ARBA" id="ARBA00022692"/>
    </source>
</evidence>
<evidence type="ECO:0000313" key="8">
    <source>
        <dbReference type="EMBL" id="SPL70615.1"/>
    </source>
</evidence>
<dbReference type="InterPro" id="IPR051907">
    <property type="entry name" value="DoxX-like_oxidoreductase"/>
</dbReference>
<feature type="transmembrane region" description="Helical" evidence="7">
    <location>
        <begin position="61"/>
        <end position="82"/>
    </location>
</feature>
<dbReference type="Pfam" id="PF07681">
    <property type="entry name" value="DoxX"/>
    <property type="match status" value="1"/>
</dbReference>
<evidence type="ECO:0000256" key="6">
    <source>
        <dbReference type="ARBA" id="ARBA00023136"/>
    </source>
</evidence>
<accession>A0A2U3MZ09</accession>
<evidence type="ECO:0000256" key="7">
    <source>
        <dbReference type="SAM" id="Phobius"/>
    </source>
</evidence>
<feature type="transmembrane region" description="Helical" evidence="7">
    <location>
        <begin position="113"/>
        <end position="136"/>
    </location>
</feature>
<feature type="transmembrane region" description="Helical" evidence="7">
    <location>
        <begin position="21"/>
        <end position="41"/>
    </location>
</feature>
<dbReference type="OrthoDB" id="1255017at2"/>
<protein>
    <submittedName>
        <fullName evidence="8">DoxX</fullName>
    </submittedName>
</protein>
<keyword evidence="9" id="KW-1185">Reference proteome</keyword>
<dbReference type="AlphaFoldDB" id="A0A2U3MZ09"/>
<dbReference type="RefSeq" id="WP_121974076.1">
    <property type="nucleotide sequence ID" value="NZ_OOGT01000070.1"/>
</dbReference>
<feature type="transmembrane region" description="Helical" evidence="7">
    <location>
        <begin position="89"/>
        <end position="107"/>
    </location>
</feature>
<dbReference type="EMBL" id="OOGT01000070">
    <property type="protein sequence ID" value="SPL70615.1"/>
    <property type="molecule type" value="Genomic_DNA"/>
</dbReference>
<reference evidence="9" key="1">
    <citation type="submission" date="2018-03" db="EMBL/GenBank/DDBJ databases">
        <authorList>
            <person name="Blom J."/>
        </authorList>
    </citation>
    <scope>NUCLEOTIDE SEQUENCE [LARGE SCALE GENOMIC DNA]</scope>
    <source>
        <strain evidence="9">KPC-SM-21</strain>
    </source>
</reference>
<keyword evidence="3" id="KW-1003">Cell membrane</keyword>
<evidence type="ECO:0000313" key="9">
    <source>
        <dbReference type="Proteomes" id="UP000245974"/>
    </source>
</evidence>
<dbReference type="PANTHER" id="PTHR33452">
    <property type="entry name" value="OXIDOREDUCTASE CATD-RELATED"/>
    <property type="match status" value="1"/>
</dbReference>
<evidence type="ECO:0000256" key="3">
    <source>
        <dbReference type="ARBA" id="ARBA00022475"/>
    </source>
</evidence>
<comment type="similarity">
    <text evidence="2">Belongs to the DoxX family.</text>
</comment>
<name>A0A2U3MZ09_9GAMM</name>
<dbReference type="InterPro" id="IPR032808">
    <property type="entry name" value="DoxX"/>
</dbReference>
<dbReference type="Proteomes" id="UP000245974">
    <property type="component" value="Unassembled WGS sequence"/>
</dbReference>
<evidence type="ECO:0000256" key="1">
    <source>
        <dbReference type="ARBA" id="ARBA00004651"/>
    </source>
</evidence>
<organism evidence="8 9">
    <name type="scientific">Acinetobacter stercoris</name>
    <dbReference type="NCBI Taxonomy" id="2126983"/>
    <lineage>
        <taxon>Bacteria</taxon>
        <taxon>Pseudomonadati</taxon>
        <taxon>Pseudomonadota</taxon>
        <taxon>Gammaproteobacteria</taxon>
        <taxon>Moraxellales</taxon>
        <taxon>Moraxellaceae</taxon>
        <taxon>Acinetobacter</taxon>
    </lineage>
</organism>
<keyword evidence="5 7" id="KW-1133">Transmembrane helix</keyword>
<keyword evidence="4 7" id="KW-0812">Transmembrane</keyword>
<dbReference type="PANTHER" id="PTHR33452:SF1">
    <property type="entry name" value="INNER MEMBRANE PROTEIN YPHA-RELATED"/>
    <property type="match status" value="1"/>
</dbReference>
<dbReference type="InParanoid" id="A0A2U3MZ09"/>
<comment type="subcellular location">
    <subcellularLocation>
        <location evidence="1">Cell membrane</location>
        <topology evidence="1">Multi-pass membrane protein</topology>
    </subcellularLocation>
</comment>
<gene>
    <name evidence="8" type="ORF">KPC_1793</name>
</gene>
<evidence type="ECO:0000256" key="2">
    <source>
        <dbReference type="ARBA" id="ARBA00006679"/>
    </source>
</evidence>
<dbReference type="GO" id="GO:0005886">
    <property type="term" value="C:plasma membrane"/>
    <property type="evidence" value="ECO:0007669"/>
    <property type="project" value="UniProtKB-SubCell"/>
</dbReference>
<proteinExistence type="inferred from homology"/>